<gene>
    <name evidence="1" type="ORF">O181_095236</name>
</gene>
<reference evidence="1" key="1">
    <citation type="submission" date="2021-03" db="EMBL/GenBank/DDBJ databases">
        <title>Draft genome sequence of rust myrtle Austropuccinia psidii MF-1, a brazilian biotype.</title>
        <authorList>
            <person name="Quecine M.C."/>
            <person name="Pachon D.M.R."/>
            <person name="Bonatelli M.L."/>
            <person name="Correr F.H."/>
            <person name="Franceschini L.M."/>
            <person name="Leite T.F."/>
            <person name="Margarido G.R.A."/>
            <person name="Almeida C.A."/>
            <person name="Ferrarezi J.A."/>
            <person name="Labate C.A."/>
        </authorList>
    </citation>
    <scope>NUCLEOTIDE SEQUENCE</scope>
    <source>
        <strain evidence="1">MF-1</strain>
    </source>
</reference>
<comment type="caution">
    <text evidence="1">The sequence shown here is derived from an EMBL/GenBank/DDBJ whole genome shotgun (WGS) entry which is preliminary data.</text>
</comment>
<proteinExistence type="predicted"/>
<evidence type="ECO:0000313" key="2">
    <source>
        <dbReference type="Proteomes" id="UP000765509"/>
    </source>
</evidence>
<protein>
    <submittedName>
        <fullName evidence="1">Uncharacterized protein</fullName>
    </submittedName>
</protein>
<dbReference type="AlphaFoldDB" id="A0A9Q3J4Q3"/>
<dbReference type="Proteomes" id="UP000765509">
    <property type="component" value="Unassembled WGS sequence"/>
</dbReference>
<accession>A0A9Q3J4Q3</accession>
<dbReference type="EMBL" id="AVOT02062529">
    <property type="protein sequence ID" value="MBW0555521.1"/>
    <property type="molecule type" value="Genomic_DNA"/>
</dbReference>
<organism evidence="1 2">
    <name type="scientific">Austropuccinia psidii MF-1</name>
    <dbReference type="NCBI Taxonomy" id="1389203"/>
    <lineage>
        <taxon>Eukaryota</taxon>
        <taxon>Fungi</taxon>
        <taxon>Dikarya</taxon>
        <taxon>Basidiomycota</taxon>
        <taxon>Pucciniomycotina</taxon>
        <taxon>Pucciniomycetes</taxon>
        <taxon>Pucciniales</taxon>
        <taxon>Sphaerophragmiaceae</taxon>
        <taxon>Austropuccinia</taxon>
    </lineage>
</organism>
<keyword evidence="2" id="KW-1185">Reference proteome</keyword>
<name>A0A9Q3J4Q3_9BASI</name>
<sequence length="125" mass="13852">MSLKAQTHFNNICNVWVLTPHGATQHLQSLRSCGALKLCLGRCPHPRLILSAVYHPYARGMPSQHASDAAYRPYARGMPSQHASNAAYRPYARIVPARNASNAAYHPYTRSALLTCLQFPPQGRL</sequence>
<evidence type="ECO:0000313" key="1">
    <source>
        <dbReference type="EMBL" id="MBW0555521.1"/>
    </source>
</evidence>